<dbReference type="AlphaFoldDB" id="A0AAD9SVC2"/>
<dbReference type="Proteomes" id="UP001285354">
    <property type="component" value="Unassembled WGS sequence"/>
</dbReference>
<feature type="compositionally biased region" description="Low complexity" evidence="1">
    <location>
        <begin position="140"/>
        <end position="156"/>
    </location>
</feature>
<evidence type="ECO:0000313" key="2">
    <source>
        <dbReference type="EMBL" id="KAK2624117.1"/>
    </source>
</evidence>
<keyword evidence="3" id="KW-1185">Reference proteome</keyword>
<sequence length="265" mass="29131">MAGRSFKPASFLALNPSRSPRPTYTRTSSSSSTLSTPSEDSLGGRLREERERCTTPEHTRSYRPHPFHPHHFSFSPESPMMSPAFSPSSETTPTMSTSFAFPPAFAPGVPDTLRIPRGKYHPANYPSPAATGVTPPPSTPRAARPLAHLALPLSASHPRRDRADRPQPDRTSSEVKRKLQQYQRDMIAQARDAASSTRAKTRERAPISPRLLPLASPGPITPFELEEADGYLVAGSSETRKENERQVKRLLSQGWGPHGNPLGRL</sequence>
<feature type="compositionally biased region" description="Low complexity" evidence="1">
    <location>
        <begin position="72"/>
        <end position="107"/>
    </location>
</feature>
<feature type="region of interest" description="Disordered" evidence="1">
    <location>
        <begin position="234"/>
        <end position="265"/>
    </location>
</feature>
<protein>
    <submittedName>
        <fullName evidence="2">Uncharacterized protein</fullName>
    </submittedName>
</protein>
<name>A0AAD9SVC2_9HELO</name>
<feature type="compositionally biased region" description="Basic residues" evidence="1">
    <location>
        <begin position="61"/>
        <end position="71"/>
    </location>
</feature>
<feature type="compositionally biased region" description="Basic and acidic residues" evidence="1">
    <location>
        <begin position="45"/>
        <end position="60"/>
    </location>
</feature>
<feature type="compositionally biased region" description="Low complexity" evidence="1">
    <location>
        <begin position="16"/>
        <end position="38"/>
    </location>
</feature>
<feature type="compositionally biased region" description="Basic and acidic residues" evidence="1">
    <location>
        <begin position="161"/>
        <end position="177"/>
    </location>
</feature>
<gene>
    <name evidence="2" type="ORF">QTJ16_006751</name>
</gene>
<organism evidence="2 3">
    <name type="scientific">Diplocarpon rosae</name>
    <dbReference type="NCBI Taxonomy" id="946125"/>
    <lineage>
        <taxon>Eukaryota</taxon>
        <taxon>Fungi</taxon>
        <taxon>Dikarya</taxon>
        <taxon>Ascomycota</taxon>
        <taxon>Pezizomycotina</taxon>
        <taxon>Leotiomycetes</taxon>
        <taxon>Helotiales</taxon>
        <taxon>Drepanopezizaceae</taxon>
        <taxon>Diplocarpon</taxon>
    </lineage>
</organism>
<dbReference type="EMBL" id="JAUBYV010000011">
    <property type="protein sequence ID" value="KAK2624117.1"/>
    <property type="molecule type" value="Genomic_DNA"/>
</dbReference>
<proteinExistence type="predicted"/>
<reference evidence="2" key="1">
    <citation type="submission" date="2023-06" db="EMBL/GenBank/DDBJ databases">
        <title>Draft genome of Marssonina rosae.</title>
        <authorList>
            <person name="Cheng Q."/>
        </authorList>
    </citation>
    <scope>NUCLEOTIDE SEQUENCE</scope>
    <source>
        <strain evidence="2">R4</strain>
    </source>
</reference>
<evidence type="ECO:0000256" key="1">
    <source>
        <dbReference type="SAM" id="MobiDB-lite"/>
    </source>
</evidence>
<accession>A0AAD9SVC2</accession>
<evidence type="ECO:0000313" key="3">
    <source>
        <dbReference type="Proteomes" id="UP001285354"/>
    </source>
</evidence>
<feature type="compositionally biased region" description="Basic and acidic residues" evidence="1">
    <location>
        <begin position="238"/>
        <end position="247"/>
    </location>
</feature>
<feature type="region of interest" description="Disordered" evidence="1">
    <location>
        <begin position="1"/>
        <end position="222"/>
    </location>
</feature>
<comment type="caution">
    <text evidence="2">The sequence shown here is derived from an EMBL/GenBank/DDBJ whole genome shotgun (WGS) entry which is preliminary data.</text>
</comment>